<dbReference type="InterPro" id="IPR001202">
    <property type="entry name" value="WW_dom"/>
</dbReference>
<dbReference type="EMBL" id="JAIQCJ010000577">
    <property type="protein sequence ID" value="KAJ8795306.1"/>
    <property type="molecule type" value="Genomic_DNA"/>
</dbReference>
<evidence type="ECO:0000256" key="2">
    <source>
        <dbReference type="SAM" id="MobiDB-lite"/>
    </source>
</evidence>
<dbReference type="GO" id="GO:0001540">
    <property type="term" value="F:amyloid-beta binding"/>
    <property type="evidence" value="ECO:0007669"/>
    <property type="project" value="InterPro"/>
</dbReference>
<feature type="compositionally biased region" description="Polar residues" evidence="2">
    <location>
        <begin position="88"/>
        <end position="97"/>
    </location>
</feature>
<dbReference type="InterPro" id="IPR039576">
    <property type="entry name" value="APBB1/2/3"/>
</dbReference>
<keyword evidence="5" id="KW-1185">Reference proteome</keyword>
<dbReference type="PROSITE" id="PS50020">
    <property type="entry name" value="WW_DOMAIN_2"/>
    <property type="match status" value="1"/>
</dbReference>
<comment type="caution">
    <text evidence="4">The sequence shown here is derived from an EMBL/GenBank/DDBJ whole genome shotgun (WGS) entry which is preliminary data.</text>
</comment>
<gene>
    <name evidence="4" type="ORF">J1605_018321</name>
</gene>
<dbReference type="GO" id="GO:0005737">
    <property type="term" value="C:cytoplasm"/>
    <property type="evidence" value="ECO:0007669"/>
    <property type="project" value="TreeGrafter"/>
</dbReference>
<dbReference type="PANTHER" id="PTHR14058:SF11">
    <property type="entry name" value="AMYLOID BETA PRECURSOR PROTEIN BINDING FAMILY B MEMBER 2"/>
    <property type="match status" value="1"/>
</dbReference>
<dbReference type="PROSITE" id="PS01159">
    <property type="entry name" value="WW_DOMAIN_1"/>
    <property type="match status" value="1"/>
</dbReference>
<evidence type="ECO:0000259" key="3">
    <source>
        <dbReference type="PROSITE" id="PS50020"/>
    </source>
</evidence>
<dbReference type="SUPFAM" id="SSF51045">
    <property type="entry name" value="WW domain"/>
    <property type="match status" value="1"/>
</dbReference>
<feature type="region of interest" description="Disordered" evidence="2">
    <location>
        <begin position="80"/>
        <end position="117"/>
    </location>
</feature>
<protein>
    <recommendedName>
        <fullName evidence="3">WW domain-containing protein</fullName>
    </recommendedName>
</protein>
<feature type="region of interest" description="Disordered" evidence="2">
    <location>
        <begin position="135"/>
        <end position="169"/>
    </location>
</feature>
<dbReference type="InterPro" id="IPR036020">
    <property type="entry name" value="WW_dom_sf"/>
</dbReference>
<reference evidence="4 5" key="1">
    <citation type="submission" date="2022-11" db="EMBL/GenBank/DDBJ databases">
        <title>Whole genome sequence of Eschrichtius robustus ER-17-0199.</title>
        <authorList>
            <person name="Bruniche-Olsen A."/>
            <person name="Black A.N."/>
            <person name="Fields C.J."/>
            <person name="Walden K."/>
            <person name="Dewoody J.A."/>
        </authorList>
    </citation>
    <scope>NUCLEOTIDE SEQUENCE [LARGE SCALE GENOMIC DNA]</scope>
    <source>
        <strain evidence="4">ER-17-0199</strain>
        <tissue evidence="4">Blubber</tissue>
    </source>
</reference>
<dbReference type="Gene3D" id="2.20.70.10">
    <property type="match status" value="1"/>
</dbReference>
<dbReference type="PANTHER" id="PTHR14058">
    <property type="entry name" value="AMYLOID BETA A4 PRECURSOR PROTEIN-BINDING FAMILY B"/>
    <property type="match status" value="1"/>
</dbReference>
<accession>A0AB34HWC9</accession>
<dbReference type="CDD" id="cd00201">
    <property type="entry name" value="WW"/>
    <property type="match status" value="1"/>
</dbReference>
<dbReference type="AlphaFoldDB" id="A0AB34HWC9"/>
<feature type="domain" description="WW" evidence="3">
    <location>
        <begin position="47"/>
        <end position="79"/>
    </location>
</feature>
<name>A0AB34HWC9_ESCRO</name>
<dbReference type="GO" id="GO:0005634">
    <property type="term" value="C:nucleus"/>
    <property type="evidence" value="ECO:0007669"/>
    <property type="project" value="TreeGrafter"/>
</dbReference>
<evidence type="ECO:0000313" key="5">
    <source>
        <dbReference type="Proteomes" id="UP001159641"/>
    </source>
</evidence>
<dbReference type="Proteomes" id="UP001159641">
    <property type="component" value="Unassembled WGS sequence"/>
</dbReference>
<evidence type="ECO:0000256" key="1">
    <source>
        <dbReference type="ARBA" id="ARBA00022737"/>
    </source>
</evidence>
<proteinExistence type="predicted"/>
<dbReference type="Pfam" id="PF00397">
    <property type="entry name" value="WW"/>
    <property type="match status" value="1"/>
</dbReference>
<dbReference type="GO" id="GO:0006355">
    <property type="term" value="P:regulation of DNA-templated transcription"/>
    <property type="evidence" value="ECO:0007669"/>
    <property type="project" value="TreeGrafter"/>
</dbReference>
<organism evidence="4 5">
    <name type="scientific">Eschrichtius robustus</name>
    <name type="common">California gray whale</name>
    <name type="synonym">Eschrichtius gibbosus</name>
    <dbReference type="NCBI Taxonomy" id="9764"/>
    <lineage>
        <taxon>Eukaryota</taxon>
        <taxon>Metazoa</taxon>
        <taxon>Chordata</taxon>
        <taxon>Craniata</taxon>
        <taxon>Vertebrata</taxon>
        <taxon>Euteleostomi</taxon>
        <taxon>Mammalia</taxon>
        <taxon>Eutheria</taxon>
        <taxon>Laurasiatheria</taxon>
        <taxon>Artiodactyla</taxon>
        <taxon>Whippomorpha</taxon>
        <taxon>Cetacea</taxon>
        <taxon>Mysticeti</taxon>
        <taxon>Eschrichtiidae</taxon>
        <taxon>Eschrichtius</taxon>
    </lineage>
</organism>
<dbReference type="FunFam" id="2.20.70.10:FF:000003">
    <property type="entry name" value="amyloid beta A4 precursor protein-binding family B member 2"/>
    <property type="match status" value="1"/>
</dbReference>
<dbReference type="SMART" id="SM00456">
    <property type="entry name" value="WW"/>
    <property type="match status" value="1"/>
</dbReference>
<keyword evidence="1" id="KW-0677">Repeat</keyword>
<sequence>MQPKAPLNHFGKPHLKTADLGLCPWSDVISYSHSADIWTDHSFQTDPDLPPGWKRISDIAGTYYWHIPTGTTQWERPVSIPADLQGSRKGSLSSVTPSPTPENEDLHAATVNPDPSLKEFEGATLRYASLKLRNAPHADDDDSCSINSDPEAKGSLAPVQSESSSSSPS</sequence>
<evidence type="ECO:0000313" key="4">
    <source>
        <dbReference type="EMBL" id="KAJ8795306.1"/>
    </source>
</evidence>